<protein>
    <recommendedName>
        <fullName evidence="4">Retrotransposon Copia-like N-terminal domain-containing protein</fullName>
    </recommendedName>
</protein>
<evidence type="ECO:0000313" key="2">
    <source>
        <dbReference type="EMBL" id="EOA26017.1"/>
    </source>
</evidence>
<feature type="compositionally biased region" description="Polar residues" evidence="1">
    <location>
        <begin position="226"/>
        <end position="239"/>
    </location>
</feature>
<gene>
    <name evidence="2" type="ORF">CARUB_v10019423mg</name>
</gene>
<keyword evidence="3" id="KW-1185">Reference proteome</keyword>
<dbReference type="Proteomes" id="UP000029121">
    <property type="component" value="Unassembled WGS sequence"/>
</dbReference>
<organism evidence="2 3">
    <name type="scientific">Capsella rubella</name>
    <dbReference type="NCBI Taxonomy" id="81985"/>
    <lineage>
        <taxon>Eukaryota</taxon>
        <taxon>Viridiplantae</taxon>
        <taxon>Streptophyta</taxon>
        <taxon>Embryophyta</taxon>
        <taxon>Tracheophyta</taxon>
        <taxon>Spermatophyta</taxon>
        <taxon>Magnoliopsida</taxon>
        <taxon>eudicotyledons</taxon>
        <taxon>Gunneridae</taxon>
        <taxon>Pentapetalae</taxon>
        <taxon>rosids</taxon>
        <taxon>malvids</taxon>
        <taxon>Brassicales</taxon>
        <taxon>Brassicaceae</taxon>
        <taxon>Camelineae</taxon>
        <taxon>Capsella</taxon>
    </lineage>
</organism>
<reference evidence="3" key="1">
    <citation type="journal article" date="2013" name="Nat. Genet.">
        <title>The Capsella rubella genome and the genomic consequences of rapid mating system evolution.</title>
        <authorList>
            <person name="Slotte T."/>
            <person name="Hazzouri K.M."/>
            <person name="Agren J.A."/>
            <person name="Koenig D."/>
            <person name="Maumus F."/>
            <person name="Guo Y.L."/>
            <person name="Steige K."/>
            <person name="Platts A.E."/>
            <person name="Escobar J.S."/>
            <person name="Newman L.K."/>
            <person name="Wang W."/>
            <person name="Mandakova T."/>
            <person name="Vello E."/>
            <person name="Smith L.M."/>
            <person name="Henz S.R."/>
            <person name="Steffen J."/>
            <person name="Takuno S."/>
            <person name="Brandvain Y."/>
            <person name="Coop G."/>
            <person name="Andolfatto P."/>
            <person name="Hu T.T."/>
            <person name="Blanchette M."/>
            <person name="Clark R.M."/>
            <person name="Quesneville H."/>
            <person name="Nordborg M."/>
            <person name="Gaut B.S."/>
            <person name="Lysak M.A."/>
            <person name="Jenkins J."/>
            <person name="Grimwood J."/>
            <person name="Chapman J."/>
            <person name="Prochnik S."/>
            <person name="Shu S."/>
            <person name="Rokhsar D."/>
            <person name="Schmutz J."/>
            <person name="Weigel D."/>
            <person name="Wright S.I."/>
        </authorList>
    </citation>
    <scope>NUCLEOTIDE SEQUENCE [LARGE SCALE GENOMIC DNA]</scope>
    <source>
        <strain evidence="3">cv. Monte Gargano</strain>
    </source>
</reference>
<evidence type="ECO:0000313" key="3">
    <source>
        <dbReference type="Proteomes" id="UP000029121"/>
    </source>
</evidence>
<evidence type="ECO:0008006" key="4">
    <source>
        <dbReference type="Google" id="ProtNLM"/>
    </source>
</evidence>
<sequence>MAENLPKPIATDKPFTIIQIKAYVHVTLNMEKLNYEVWRELFETHCSSFGVIGHIDGTSATPTPADNSWLEHDNLVKMWLYMTISESILVTVLKPKCSARDLWCTIEALFFYNKEALIGDLTVNEYCKKLKCIADLLANIESPVLERILVMHILNGLSDKFDSILNIIKHKSPFPSFLETRSMLQYEKDRLKKQIKTATTYSLSSSSPTLLYTANAAAPANNNSNRSKQTTTNCQQQSFGGNHRGRGRGRGGRGNHGRGGR</sequence>
<dbReference type="PANTHER" id="PTHR47481:SF10">
    <property type="entry name" value="COPIA-LIKE POLYPROTEIN_RETROTRANSPOSON"/>
    <property type="match status" value="1"/>
</dbReference>
<dbReference type="PANTHER" id="PTHR47481">
    <property type="match status" value="1"/>
</dbReference>
<evidence type="ECO:0000256" key="1">
    <source>
        <dbReference type="SAM" id="MobiDB-lite"/>
    </source>
</evidence>
<dbReference type="eggNOG" id="KOG0017">
    <property type="taxonomic scope" value="Eukaryota"/>
</dbReference>
<dbReference type="Pfam" id="PF14223">
    <property type="entry name" value="Retrotran_gag_2"/>
    <property type="match status" value="1"/>
</dbReference>
<dbReference type="AlphaFoldDB" id="R0FT70"/>
<proteinExistence type="predicted"/>
<name>R0FT70_9BRAS</name>
<accession>R0FT70</accession>
<dbReference type="EMBL" id="KB870809">
    <property type="protein sequence ID" value="EOA26017.1"/>
    <property type="molecule type" value="Genomic_DNA"/>
</dbReference>
<feature type="region of interest" description="Disordered" evidence="1">
    <location>
        <begin position="219"/>
        <end position="261"/>
    </location>
</feature>
<feature type="compositionally biased region" description="Basic residues" evidence="1">
    <location>
        <begin position="243"/>
        <end position="261"/>
    </location>
</feature>